<accession>A0ABW1VAA7</accession>
<evidence type="ECO:0000313" key="3">
    <source>
        <dbReference type="Proteomes" id="UP001596233"/>
    </source>
</evidence>
<evidence type="ECO:0000313" key="2">
    <source>
        <dbReference type="EMBL" id="MFC6334568.1"/>
    </source>
</evidence>
<dbReference type="GO" id="GO:0016787">
    <property type="term" value="F:hydrolase activity"/>
    <property type="evidence" value="ECO:0007669"/>
    <property type="project" value="UniProtKB-KW"/>
</dbReference>
<keyword evidence="1" id="KW-0812">Transmembrane</keyword>
<evidence type="ECO:0000256" key="1">
    <source>
        <dbReference type="SAM" id="Phobius"/>
    </source>
</evidence>
<name>A0ABW1VAA7_9BACL</name>
<gene>
    <name evidence="2" type="ORF">ACFP56_18215</name>
</gene>
<feature type="transmembrane region" description="Helical" evidence="1">
    <location>
        <begin position="59"/>
        <end position="80"/>
    </location>
</feature>
<sequence length="220" mass="23727">MNGKTHLAIGAIIGGAFGLFHAPAGEPETILLFAGIGGFSALAADLDGPSMLTRKLTKVSRILHTGLLICGLLSLLALGWLTFSNDQFRPEWLLGAFAASIAATLLGLLVSRGFWRNALVSIAGALLAYYGYNEGWYWLIGLGIFVVIAPWLSHRGFTHTLWVIPLWGWIGFGLENQLAIDGIGAAAMLTYASHIVADMFTPAGVKVLYPIMKKKFRLKL</sequence>
<keyword evidence="1" id="KW-1133">Transmembrane helix</keyword>
<dbReference type="EMBL" id="JBHSTE010000006">
    <property type="protein sequence ID" value="MFC6334568.1"/>
    <property type="molecule type" value="Genomic_DNA"/>
</dbReference>
<dbReference type="Pfam" id="PF04307">
    <property type="entry name" value="YdjM"/>
    <property type="match status" value="1"/>
</dbReference>
<feature type="transmembrane region" description="Helical" evidence="1">
    <location>
        <begin position="7"/>
        <end position="24"/>
    </location>
</feature>
<organism evidence="2 3">
    <name type="scientific">Paenibacillus septentrionalis</name>
    <dbReference type="NCBI Taxonomy" id="429342"/>
    <lineage>
        <taxon>Bacteria</taxon>
        <taxon>Bacillati</taxon>
        <taxon>Bacillota</taxon>
        <taxon>Bacilli</taxon>
        <taxon>Bacillales</taxon>
        <taxon>Paenibacillaceae</taxon>
        <taxon>Paenibacillus</taxon>
    </lineage>
</organism>
<keyword evidence="2" id="KW-0378">Hydrolase</keyword>
<protein>
    <submittedName>
        <fullName evidence="2">Metal-dependent hydrolase</fullName>
    </submittedName>
</protein>
<feature type="transmembrane region" description="Helical" evidence="1">
    <location>
        <begin position="186"/>
        <end position="209"/>
    </location>
</feature>
<keyword evidence="1" id="KW-0472">Membrane</keyword>
<dbReference type="InterPro" id="IPR007404">
    <property type="entry name" value="YdjM-like"/>
</dbReference>
<keyword evidence="3" id="KW-1185">Reference proteome</keyword>
<proteinExistence type="predicted"/>
<reference evidence="3" key="1">
    <citation type="journal article" date="2019" name="Int. J. Syst. Evol. Microbiol.">
        <title>The Global Catalogue of Microorganisms (GCM) 10K type strain sequencing project: providing services to taxonomists for standard genome sequencing and annotation.</title>
        <authorList>
            <consortium name="The Broad Institute Genomics Platform"/>
            <consortium name="The Broad Institute Genome Sequencing Center for Infectious Disease"/>
            <person name="Wu L."/>
            <person name="Ma J."/>
        </authorList>
    </citation>
    <scope>NUCLEOTIDE SEQUENCE [LARGE SCALE GENOMIC DNA]</scope>
    <source>
        <strain evidence="3">PCU 280</strain>
    </source>
</reference>
<comment type="caution">
    <text evidence="2">The sequence shown here is derived from an EMBL/GenBank/DDBJ whole genome shotgun (WGS) entry which is preliminary data.</text>
</comment>
<feature type="transmembrane region" description="Helical" evidence="1">
    <location>
        <begin position="92"/>
        <end position="109"/>
    </location>
</feature>
<dbReference type="Proteomes" id="UP001596233">
    <property type="component" value="Unassembled WGS sequence"/>
</dbReference>
<dbReference type="PANTHER" id="PTHR35531">
    <property type="entry name" value="INNER MEMBRANE PROTEIN YBCI-RELATED"/>
    <property type="match status" value="1"/>
</dbReference>
<feature type="transmembrane region" description="Helical" evidence="1">
    <location>
        <begin position="136"/>
        <end position="153"/>
    </location>
</feature>
<dbReference type="PANTHER" id="PTHR35531:SF1">
    <property type="entry name" value="INNER MEMBRANE PROTEIN YBCI-RELATED"/>
    <property type="match status" value="1"/>
</dbReference>
<feature type="transmembrane region" description="Helical" evidence="1">
    <location>
        <begin position="30"/>
        <end position="47"/>
    </location>
</feature>
<dbReference type="RefSeq" id="WP_379237222.1">
    <property type="nucleotide sequence ID" value="NZ_JBHSTE010000006.1"/>
</dbReference>